<name>A0A2T3JA93_9GAMM</name>
<keyword evidence="1" id="KW-0812">Transmembrane</keyword>
<organism evidence="2 3">
    <name type="scientific">Photobacterium frigidiphilum</name>
    <dbReference type="NCBI Taxonomy" id="264736"/>
    <lineage>
        <taxon>Bacteria</taxon>
        <taxon>Pseudomonadati</taxon>
        <taxon>Pseudomonadota</taxon>
        <taxon>Gammaproteobacteria</taxon>
        <taxon>Vibrionales</taxon>
        <taxon>Vibrionaceae</taxon>
        <taxon>Photobacterium</taxon>
    </lineage>
</organism>
<feature type="transmembrane region" description="Helical" evidence="1">
    <location>
        <begin position="6"/>
        <end position="26"/>
    </location>
</feature>
<evidence type="ECO:0000313" key="2">
    <source>
        <dbReference type="EMBL" id="PSU45758.1"/>
    </source>
</evidence>
<protein>
    <submittedName>
        <fullName evidence="2">Uncharacterized protein</fullName>
    </submittedName>
</protein>
<keyword evidence="1" id="KW-1133">Transmembrane helix</keyword>
<accession>A0A2T3JA93</accession>
<evidence type="ECO:0000256" key="1">
    <source>
        <dbReference type="SAM" id="Phobius"/>
    </source>
</evidence>
<evidence type="ECO:0000313" key="3">
    <source>
        <dbReference type="Proteomes" id="UP000240987"/>
    </source>
</evidence>
<dbReference type="EMBL" id="PYMJ01000027">
    <property type="protein sequence ID" value="PSU45758.1"/>
    <property type="molecule type" value="Genomic_DNA"/>
</dbReference>
<keyword evidence="3" id="KW-1185">Reference proteome</keyword>
<reference evidence="2 3" key="1">
    <citation type="submission" date="2018-01" db="EMBL/GenBank/DDBJ databases">
        <title>Whole genome sequencing of Histamine producing bacteria.</title>
        <authorList>
            <person name="Butler K."/>
        </authorList>
    </citation>
    <scope>NUCLEOTIDE SEQUENCE [LARGE SCALE GENOMIC DNA]</scope>
    <source>
        <strain evidence="2 3">JCM 12947</strain>
    </source>
</reference>
<dbReference type="Proteomes" id="UP000240987">
    <property type="component" value="Unassembled WGS sequence"/>
</dbReference>
<comment type="caution">
    <text evidence="2">The sequence shown here is derived from an EMBL/GenBank/DDBJ whole genome shotgun (WGS) entry which is preliminary data.</text>
</comment>
<proteinExistence type="predicted"/>
<gene>
    <name evidence="2" type="ORF">C9J12_21185</name>
</gene>
<keyword evidence="1" id="KW-0472">Membrane</keyword>
<dbReference type="AlphaFoldDB" id="A0A2T3JA93"/>
<sequence length="74" mass="8359">MKLYVVDPVTLSAVVLLISFLLPRFINDEKCSVTFVNDNGVKYQRDIACKDVDKLTVYAAEQEGSQEVMHHVTI</sequence>
<dbReference type="RefSeq" id="WP_107244519.1">
    <property type="nucleotide sequence ID" value="NZ_PYMJ01000027.1"/>
</dbReference>